<evidence type="ECO:0000256" key="1">
    <source>
        <dbReference type="ARBA" id="ARBA00022801"/>
    </source>
</evidence>
<dbReference type="Pfam" id="PF07676">
    <property type="entry name" value="PD40"/>
    <property type="match status" value="2"/>
</dbReference>
<name>A0A6I8LTW9_9PSEU</name>
<feature type="domain" description="Peptidase S9 prolyl oligopeptidase catalytic" evidence="4">
    <location>
        <begin position="451"/>
        <end position="638"/>
    </location>
</feature>
<dbReference type="SUPFAM" id="SSF53474">
    <property type="entry name" value="alpha/beta-Hydrolases"/>
    <property type="match status" value="1"/>
</dbReference>
<dbReference type="PANTHER" id="PTHR42776:SF27">
    <property type="entry name" value="DIPEPTIDYL PEPTIDASE FAMILY MEMBER 6"/>
    <property type="match status" value="1"/>
</dbReference>
<evidence type="ECO:0000259" key="4">
    <source>
        <dbReference type="Pfam" id="PF00326"/>
    </source>
</evidence>
<accession>A0A6I8LTW9</accession>
<dbReference type="InterPro" id="IPR011659">
    <property type="entry name" value="WD40"/>
</dbReference>
<keyword evidence="6" id="KW-1185">Reference proteome</keyword>
<dbReference type="SUPFAM" id="SSF69304">
    <property type="entry name" value="Tricorn protease N-terminal domain"/>
    <property type="match status" value="1"/>
</dbReference>
<dbReference type="EMBL" id="CABVGP010000001">
    <property type="protein sequence ID" value="VVJ18906.1"/>
    <property type="molecule type" value="Genomic_DNA"/>
</dbReference>
<dbReference type="GO" id="GO:0004252">
    <property type="term" value="F:serine-type endopeptidase activity"/>
    <property type="evidence" value="ECO:0007669"/>
    <property type="project" value="TreeGrafter"/>
</dbReference>
<keyword evidence="1" id="KW-0378">Hydrolase</keyword>
<organism evidence="5 6">
    <name type="scientific">Amycolatopsis camponoti</name>
    <dbReference type="NCBI Taxonomy" id="2606593"/>
    <lineage>
        <taxon>Bacteria</taxon>
        <taxon>Bacillati</taxon>
        <taxon>Actinomycetota</taxon>
        <taxon>Actinomycetes</taxon>
        <taxon>Pseudonocardiales</taxon>
        <taxon>Pseudonocardiaceae</taxon>
        <taxon>Amycolatopsis</taxon>
    </lineage>
</organism>
<proteinExistence type="predicted"/>
<evidence type="ECO:0000313" key="5">
    <source>
        <dbReference type="EMBL" id="VVJ18906.1"/>
    </source>
</evidence>
<dbReference type="Pfam" id="PF00326">
    <property type="entry name" value="Peptidase_S9"/>
    <property type="match status" value="1"/>
</dbReference>
<gene>
    <name evidence="5" type="ORF">AA23TX_03927</name>
</gene>
<dbReference type="InterPro" id="IPR029058">
    <property type="entry name" value="AB_hydrolase_fold"/>
</dbReference>
<dbReference type="Gene3D" id="2.120.10.30">
    <property type="entry name" value="TolB, C-terminal domain"/>
    <property type="match status" value="1"/>
</dbReference>
<dbReference type="RefSeq" id="WP_230862569.1">
    <property type="nucleotide sequence ID" value="NZ_CABVGP010000001.1"/>
</dbReference>
<reference evidence="5 6" key="1">
    <citation type="submission" date="2019-09" db="EMBL/GenBank/DDBJ databases">
        <authorList>
            <person name="Leyn A S."/>
        </authorList>
    </citation>
    <scope>NUCLEOTIDE SEQUENCE [LARGE SCALE GENOMIC DNA]</scope>
    <source>
        <strain evidence="5">AA231_1</strain>
    </source>
</reference>
<dbReference type="Gene3D" id="3.40.50.1820">
    <property type="entry name" value="alpha/beta hydrolase"/>
    <property type="match status" value="1"/>
</dbReference>
<protein>
    <recommendedName>
        <fullName evidence="4">Peptidase S9 prolyl oligopeptidase catalytic domain-containing protein</fullName>
    </recommendedName>
</protein>
<dbReference type="AlphaFoldDB" id="A0A6I8LTW9"/>
<dbReference type="Proteomes" id="UP000399805">
    <property type="component" value="Unassembled WGS sequence"/>
</dbReference>
<feature type="region of interest" description="Disordered" evidence="3">
    <location>
        <begin position="136"/>
        <end position="182"/>
    </location>
</feature>
<evidence type="ECO:0000313" key="6">
    <source>
        <dbReference type="Proteomes" id="UP000399805"/>
    </source>
</evidence>
<dbReference type="GO" id="GO:0006508">
    <property type="term" value="P:proteolysis"/>
    <property type="evidence" value="ECO:0007669"/>
    <property type="project" value="InterPro"/>
</dbReference>
<dbReference type="PANTHER" id="PTHR42776">
    <property type="entry name" value="SERINE PEPTIDASE S9 FAMILY MEMBER"/>
    <property type="match status" value="1"/>
</dbReference>
<dbReference type="InterPro" id="IPR011042">
    <property type="entry name" value="6-blade_b-propeller_TolB-like"/>
</dbReference>
<evidence type="ECO:0000256" key="3">
    <source>
        <dbReference type="SAM" id="MobiDB-lite"/>
    </source>
</evidence>
<sequence length="639" mass="68257">MDGMGELTAEAVVDRLLPREPRVSPDGRWVVYVTAPLGRVGKYPVTGLWLAPADGSAPAREIAGGEAEHRAPRWAADSGSVFFLSDRDERGTTQLYRIGLAGGAPERLTEWAGGISGHVPLPGSVVLIAPDAADHAGDPLVRTTPPADDGPVRRPSAEDVDGGLEQPGRSSAGPARDPSHAWDTRARPDRLWLLDLRAFSVRPLGALGDRHVDQVAARPDGEVLAVFTWSCADREPGVFEPGLHLVDLATGDTRDEGTPALEASDPAWWHDGVGWHLAYLGRTPPDLIGGTAVFEGGENLTEGMTTCPFELVQVDDGPPLALFAEGLDTTIRRLDPGFTEVAEVQGTSLTASRDGRTVAVVRSTGTEPEQLFAGPPRDLVRIGAAVPPRTWGAQHRLSYRAADGLDLDGLLILPPGKSRTDGPFPLVTLVHGGPYDRYADRFHLGWYPSGQWLAAAGFAVFLPNARGGLGHGHAFAHRVAGDVGGAEFTDVLTGIDLLVEDGVADETRLGIGGWSHGGFFAAWAVTRTDRFAAALVGAGVIDWPLLAATGEHSRFEAALGGVDNSPITHAAKIRTPVLILHGEGDTNVPLSQAELLHHALRGKHHEFVVYPRENHSIRERDHQIDVLNRSRAWFSHLLA</sequence>
<keyword evidence="2" id="KW-0720">Serine protease</keyword>
<keyword evidence="2" id="KW-0645">Protease</keyword>
<dbReference type="InterPro" id="IPR001375">
    <property type="entry name" value="Peptidase_S9_cat"/>
</dbReference>
<evidence type="ECO:0000256" key="2">
    <source>
        <dbReference type="ARBA" id="ARBA00022825"/>
    </source>
</evidence>